<dbReference type="Pfam" id="PF07971">
    <property type="entry name" value="Glyco_hydro_92"/>
    <property type="match status" value="1"/>
</dbReference>
<keyword evidence="4" id="KW-0378">Hydrolase</keyword>
<comment type="caution">
    <text evidence="4">The sequence shown here is derived from an EMBL/GenBank/DDBJ whole genome shotgun (WGS) entry which is preliminary data.</text>
</comment>
<name>A0ABW1P5Y5_9PSEU</name>
<dbReference type="InterPro" id="IPR008928">
    <property type="entry name" value="6-hairpin_glycosidase_sf"/>
</dbReference>
<evidence type="ECO:0000259" key="2">
    <source>
        <dbReference type="Pfam" id="PF07971"/>
    </source>
</evidence>
<evidence type="ECO:0000256" key="1">
    <source>
        <dbReference type="SAM" id="MobiDB-lite"/>
    </source>
</evidence>
<dbReference type="InterPro" id="IPR041371">
    <property type="entry name" value="GH92_N"/>
</dbReference>
<dbReference type="Gene3D" id="3.30.2080.10">
    <property type="entry name" value="GH92 mannosidase domain"/>
    <property type="match status" value="1"/>
</dbReference>
<dbReference type="GO" id="GO:0016787">
    <property type="term" value="F:hydrolase activity"/>
    <property type="evidence" value="ECO:0007669"/>
    <property type="project" value="UniProtKB-KW"/>
</dbReference>
<gene>
    <name evidence="4" type="ORF">ACFP3R_15910</name>
</gene>
<dbReference type="Gene3D" id="2.70.98.10">
    <property type="match status" value="1"/>
</dbReference>
<evidence type="ECO:0000259" key="3">
    <source>
        <dbReference type="Pfam" id="PF17678"/>
    </source>
</evidence>
<evidence type="ECO:0000313" key="4">
    <source>
        <dbReference type="EMBL" id="MFC6090765.1"/>
    </source>
</evidence>
<dbReference type="EMBL" id="JBHSQO010000014">
    <property type="protein sequence ID" value="MFC6090765.1"/>
    <property type="molecule type" value="Genomic_DNA"/>
</dbReference>
<dbReference type="InterPro" id="IPR005887">
    <property type="entry name" value="GH92_a_mannosidase_put"/>
</dbReference>
<dbReference type="Pfam" id="PF17678">
    <property type="entry name" value="Glyco_hydro_92N"/>
    <property type="match status" value="1"/>
</dbReference>
<evidence type="ECO:0000313" key="5">
    <source>
        <dbReference type="Proteomes" id="UP001596220"/>
    </source>
</evidence>
<sequence>MAVVLLAGAVTPATAERVPGAGGGAGDGAGRDVVRDAVGYVDPLIGSTGGGNTYPGAVRPFGMISWSPTTTRGDQTDTGAANGYAYDATRVRGFGLTHVNGAGCHPGAAGDVPIMPFVGEVTGSPTADVRDEVYAADFRHEDETATPGRYRVGLASGASADLSVTTRAGVGDFAFPRDRPAALLFRVSNSLNGSEDAEVVIDPDRRTVSGSVLTGAFCGRRANGGANNKKTYYRLHFTASFDRAFSGTGTWVDGDLRPGTTTASGGEGYETGAARQGRGSGGYVTFDTSSDTDVRVRVGISYTSADAARRNLDHEIGARETVDSVAADARREWARQLRAVEVGGGTDELRTTFYTALYHAFLQPNVTSDVDGAYLGGDRRVHRLERGQRAQYGNFSGWDQYRAQTQLLALLEPRVASDYAQSLLNLARHNGGVWDRWVHVNGPTHVMTGDPSAPALAGVHAMGARDFDVRGAFESLVRQATVPHPDGLSDRGCPGQCEGQRPNLAEYLRLGYAPQDTCHCWGGAAETLEDAAADFALADWAARLGRTDVRDALLPRASWWRNTFNPAAGDTGYQQARNSDGTWTWPFSPSSDLGFAQGTSATYTWMVPHDVSGLAAAMGGREQAVRRLDAFFRDPDGSWATGGDPLRYDPTNEPGIHTPWLYNGLGQPWKTQETVRAMASLVYRTGPAGLPGNDDLGTMSAWYVFAALGLYPQTPSRAELLISSPVFPFARLGRPGGAGITIKSPNASPTNVYIRSVEVDRRSHPASWLSERFVTRGGELVVDVGDTPNTSWGKDDLPVDHVRPASGPVPNLPAACTASGSWCAQDLGGQYDVDGAATADAEQQGDLDGKGWSFPAEQLPAPGTRSVDDVAATVPDTTGTARNFLTARGQRLHLTPGRYRSLELLATAVNGDQRLTLTTSYADGGVTETALSITDWAAPAARHGERPAVTATTRYRTDGTADGRTARIWRLTVPLDASREATSLVLSANANAKVFALSTGMP</sequence>
<dbReference type="InterPro" id="IPR050883">
    <property type="entry name" value="PNGase"/>
</dbReference>
<dbReference type="Gene3D" id="1.20.1050.60">
    <property type="entry name" value="alpha-1,2-mannosidase"/>
    <property type="match status" value="1"/>
</dbReference>
<accession>A0ABW1P5Y5</accession>
<reference evidence="5" key="1">
    <citation type="journal article" date="2019" name="Int. J. Syst. Evol. Microbiol.">
        <title>The Global Catalogue of Microorganisms (GCM) 10K type strain sequencing project: providing services to taxonomists for standard genome sequencing and annotation.</title>
        <authorList>
            <consortium name="The Broad Institute Genomics Platform"/>
            <consortium name="The Broad Institute Genome Sequencing Center for Infectious Disease"/>
            <person name="Wu L."/>
            <person name="Ma J."/>
        </authorList>
    </citation>
    <scope>NUCLEOTIDE SEQUENCE [LARGE SCALE GENOMIC DNA]</scope>
    <source>
        <strain evidence="5">CGMCC 4.7246</strain>
    </source>
</reference>
<feature type="region of interest" description="Disordered" evidence="1">
    <location>
        <begin position="255"/>
        <end position="282"/>
    </location>
</feature>
<feature type="domain" description="Glycosyl hydrolase family 92" evidence="2">
    <location>
        <begin position="308"/>
        <end position="785"/>
    </location>
</feature>
<feature type="domain" description="Glycosyl hydrolase family 92 N-terminal" evidence="3">
    <location>
        <begin position="40"/>
        <end position="301"/>
    </location>
</feature>
<dbReference type="NCBIfam" id="TIGR01180">
    <property type="entry name" value="aman2_put"/>
    <property type="match status" value="1"/>
</dbReference>
<proteinExistence type="predicted"/>
<organism evidence="4 5">
    <name type="scientific">Saccharothrix lopnurensis</name>
    <dbReference type="NCBI Taxonomy" id="1670621"/>
    <lineage>
        <taxon>Bacteria</taxon>
        <taxon>Bacillati</taxon>
        <taxon>Actinomycetota</taxon>
        <taxon>Actinomycetes</taxon>
        <taxon>Pseudonocardiales</taxon>
        <taxon>Pseudonocardiaceae</taxon>
        <taxon>Saccharothrix</taxon>
    </lineage>
</organism>
<dbReference type="Gene3D" id="1.20.1610.10">
    <property type="entry name" value="alpha-1,2-mannosidases domains"/>
    <property type="match status" value="1"/>
</dbReference>
<keyword evidence="5" id="KW-1185">Reference proteome</keyword>
<protein>
    <submittedName>
        <fullName evidence="4">GH92 family glycosyl hydrolase</fullName>
    </submittedName>
</protein>
<dbReference type="SUPFAM" id="SSF48208">
    <property type="entry name" value="Six-hairpin glycosidases"/>
    <property type="match status" value="1"/>
</dbReference>
<dbReference type="InterPro" id="IPR012939">
    <property type="entry name" value="Glyco_hydro_92"/>
</dbReference>
<dbReference type="Proteomes" id="UP001596220">
    <property type="component" value="Unassembled WGS sequence"/>
</dbReference>
<dbReference type="PANTHER" id="PTHR12143:SF39">
    <property type="entry name" value="SECRETED PROTEIN"/>
    <property type="match status" value="1"/>
</dbReference>
<dbReference type="InterPro" id="IPR014718">
    <property type="entry name" value="GH-type_carb-bd"/>
</dbReference>
<dbReference type="PANTHER" id="PTHR12143">
    <property type="entry name" value="PEPTIDE N-GLYCANASE PNGASE -RELATED"/>
    <property type="match status" value="1"/>
</dbReference>
<dbReference type="RefSeq" id="WP_380636970.1">
    <property type="nucleotide sequence ID" value="NZ_JBHSQO010000014.1"/>
</dbReference>